<feature type="compositionally biased region" description="Polar residues" evidence="1">
    <location>
        <begin position="1"/>
        <end position="12"/>
    </location>
</feature>
<reference evidence="2 3" key="1">
    <citation type="submission" date="2020-03" db="EMBL/GenBank/DDBJ databases">
        <title>Sequencing the genomes of 1000 actinobacteria strains.</title>
        <authorList>
            <person name="Klenk H.-P."/>
        </authorList>
    </citation>
    <scope>NUCLEOTIDE SEQUENCE [LARGE SCALE GENOMIC DNA]</scope>
    <source>
        <strain evidence="2 3">DSM 18964</strain>
    </source>
</reference>
<gene>
    <name evidence="2" type="ORF">BKA07_002140</name>
</gene>
<dbReference type="AlphaFoldDB" id="A0A846S0A3"/>
<feature type="compositionally biased region" description="Polar residues" evidence="1">
    <location>
        <begin position="33"/>
        <end position="62"/>
    </location>
</feature>
<evidence type="ECO:0000313" key="2">
    <source>
        <dbReference type="EMBL" id="NJC57105.1"/>
    </source>
</evidence>
<protein>
    <submittedName>
        <fullName evidence="2">Uncharacterized protein</fullName>
    </submittedName>
</protein>
<comment type="caution">
    <text evidence="2">The sequence shown here is derived from an EMBL/GenBank/DDBJ whole genome shotgun (WGS) entry which is preliminary data.</text>
</comment>
<accession>A0A846S0A3</accession>
<dbReference type="EMBL" id="JAATJN010000001">
    <property type="protein sequence ID" value="NJC57105.1"/>
    <property type="molecule type" value="Genomic_DNA"/>
</dbReference>
<keyword evidence="3" id="KW-1185">Reference proteome</keyword>
<evidence type="ECO:0000313" key="3">
    <source>
        <dbReference type="Proteomes" id="UP000576792"/>
    </source>
</evidence>
<organism evidence="2 3">
    <name type="scientific">Brevibacterium marinum</name>
    <dbReference type="NCBI Taxonomy" id="418643"/>
    <lineage>
        <taxon>Bacteria</taxon>
        <taxon>Bacillati</taxon>
        <taxon>Actinomycetota</taxon>
        <taxon>Actinomycetes</taxon>
        <taxon>Micrococcales</taxon>
        <taxon>Brevibacteriaceae</taxon>
        <taxon>Brevibacterium</taxon>
    </lineage>
</organism>
<proteinExistence type="predicted"/>
<feature type="region of interest" description="Disordered" evidence="1">
    <location>
        <begin position="1"/>
        <end position="62"/>
    </location>
</feature>
<sequence length="224" mass="24022">MADGPGQSSPSGQKPGLPSCRNSLTETPEGYRTGTSAPASAAQENPQSAIRTRSSPLLESQSGSAFNRSVRIMADRLRRPWPGETGGHLIAVSRGFMKPGAEESSDVVKSSCLTASVIPSIIVTTSDVSHSVKSHGDIRMPTRRSRGLYRRQRNCTDCAQSHRAYFGRHSVMCFIRLSIETPGSHIVDFGSVAFGGMGGLLTTSPDPMWTDRTISTSTTFTSNE</sequence>
<dbReference type="Proteomes" id="UP000576792">
    <property type="component" value="Unassembled WGS sequence"/>
</dbReference>
<evidence type="ECO:0000256" key="1">
    <source>
        <dbReference type="SAM" id="MobiDB-lite"/>
    </source>
</evidence>
<name>A0A846S0A3_9MICO</name>